<dbReference type="SUPFAM" id="SSF50630">
    <property type="entry name" value="Acid proteases"/>
    <property type="match status" value="1"/>
</dbReference>
<dbReference type="CDD" id="cd06097">
    <property type="entry name" value="Aspergillopepsin_like"/>
    <property type="match status" value="1"/>
</dbReference>
<accession>A0AA39GM67</accession>
<keyword evidence="2 7" id="KW-0645">Protease</keyword>
<dbReference type="AlphaFoldDB" id="A0AA39GM67"/>
<feature type="signal peptide" evidence="8">
    <location>
        <begin position="1"/>
        <end position="17"/>
    </location>
</feature>
<keyword evidence="6" id="KW-1015">Disulfide bond</keyword>
<sequence length="420" mass="46219">MLLSPLNILLTVSPALALTVPFLQATETSEEIRGFSVEVPSRSSAKRDFVKEWSAARLKYGGSVPEGLHSSFQLGDAEGRVEVEPLGTDDIYIAEIKIGTPPQTLKLALDTGSSDLWVQSSDTIYRTNEDGPWAPQYMPNKSHSAHLIKGSEWDVQYVDGTGANGIVYVDKVLLGGFELENATIQSAKVIASRFESEPGLTGVLGLAKSLPSNIHPPRPNFLDLLRKQLDRPVFTVDVRSNATGRFDFGHVNASLASDNITWLDTDPHSVHWDVEFDLTSWTGEKVWWSHKFTATIDTGTTLMFMPDVLASMYWFSVPGMKTDPRLSDAYTFLCSMADDLPDLHFKLKGTDHVLNIPGKYMNYGPIDDSPGYCWGGLQSATGLDVSILGDTMLKALFVAFDLEKGRVGFANKKLYNGDDD</sequence>
<dbReference type="PRINTS" id="PR00792">
    <property type="entry name" value="PEPSIN"/>
</dbReference>
<evidence type="ECO:0000256" key="4">
    <source>
        <dbReference type="ARBA" id="ARBA00022801"/>
    </source>
</evidence>
<keyword evidence="8" id="KW-0732">Signal</keyword>
<keyword evidence="3 7" id="KW-0064">Aspartyl protease</keyword>
<dbReference type="InterPro" id="IPR033121">
    <property type="entry name" value="PEPTIDASE_A1"/>
</dbReference>
<dbReference type="Proteomes" id="UP001175261">
    <property type="component" value="Unassembled WGS sequence"/>
</dbReference>
<comment type="caution">
    <text evidence="10">The sequence shown here is derived from an EMBL/GenBank/DDBJ whole genome shotgun (WGS) entry which is preliminary data.</text>
</comment>
<evidence type="ECO:0000256" key="6">
    <source>
        <dbReference type="PIRSR" id="PIRSR601461-2"/>
    </source>
</evidence>
<keyword evidence="11" id="KW-1185">Reference proteome</keyword>
<dbReference type="GO" id="GO:0006508">
    <property type="term" value="P:proteolysis"/>
    <property type="evidence" value="ECO:0007669"/>
    <property type="project" value="UniProtKB-KW"/>
</dbReference>
<name>A0AA39GM67_SARSR</name>
<evidence type="ECO:0000256" key="2">
    <source>
        <dbReference type="ARBA" id="ARBA00022670"/>
    </source>
</evidence>
<evidence type="ECO:0000256" key="5">
    <source>
        <dbReference type="PIRSR" id="PIRSR601461-1"/>
    </source>
</evidence>
<comment type="similarity">
    <text evidence="1 7">Belongs to the peptidase A1 family.</text>
</comment>
<proteinExistence type="inferred from homology"/>
<reference evidence="10" key="1">
    <citation type="submission" date="2022-10" db="EMBL/GenBank/DDBJ databases">
        <title>Determination and structural analysis of whole genome sequence of Sarocladium strictum F4-1.</title>
        <authorList>
            <person name="Hu L."/>
            <person name="Jiang Y."/>
        </authorList>
    </citation>
    <scope>NUCLEOTIDE SEQUENCE</scope>
    <source>
        <strain evidence="10">F4-1</strain>
    </source>
</reference>
<gene>
    <name evidence="10" type="ORF">NLU13_3523</name>
</gene>
<dbReference type="Gene3D" id="2.40.70.10">
    <property type="entry name" value="Acid Proteases"/>
    <property type="match status" value="2"/>
</dbReference>
<evidence type="ECO:0000259" key="9">
    <source>
        <dbReference type="PROSITE" id="PS51767"/>
    </source>
</evidence>
<feature type="chain" id="PRO_5041267812" description="Peptidase A1 domain-containing protein" evidence="8">
    <location>
        <begin position="18"/>
        <end position="420"/>
    </location>
</feature>
<evidence type="ECO:0000313" key="10">
    <source>
        <dbReference type="EMBL" id="KAK0389950.1"/>
    </source>
</evidence>
<evidence type="ECO:0000256" key="8">
    <source>
        <dbReference type="SAM" id="SignalP"/>
    </source>
</evidence>
<dbReference type="InterPro" id="IPR021109">
    <property type="entry name" value="Peptidase_aspartic_dom_sf"/>
</dbReference>
<evidence type="ECO:0000256" key="7">
    <source>
        <dbReference type="RuleBase" id="RU000454"/>
    </source>
</evidence>
<dbReference type="PROSITE" id="PS00141">
    <property type="entry name" value="ASP_PROTEASE"/>
    <property type="match status" value="2"/>
</dbReference>
<feature type="active site" evidence="5">
    <location>
        <position position="297"/>
    </location>
</feature>
<feature type="active site" evidence="5">
    <location>
        <position position="110"/>
    </location>
</feature>
<evidence type="ECO:0000313" key="11">
    <source>
        <dbReference type="Proteomes" id="UP001175261"/>
    </source>
</evidence>
<dbReference type="PROSITE" id="PS51767">
    <property type="entry name" value="PEPTIDASE_A1"/>
    <property type="match status" value="1"/>
</dbReference>
<dbReference type="InterPro" id="IPR001461">
    <property type="entry name" value="Aspartic_peptidase_A1"/>
</dbReference>
<dbReference type="GO" id="GO:0004190">
    <property type="term" value="F:aspartic-type endopeptidase activity"/>
    <property type="evidence" value="ECO:0007669"/>
    <property type="project" value="UniProtKB-KW"/>
</dbReference>
<dbReference type="InterPro" id="IPR034163">
    <property type="entry name" value="Aspergillopepsin-like_cat_dom"/>
</dbReference>
<evidence type="ECO:0000256" key="3">
    <source>
        <dbReference type="ARBA" id="ARBA00022750"/>
    </source>
</evidence>
<organism evidence="10 11">
    <name type="scientific">Sarocladium strictum</name>
    <name type="common">Black bundle disease fungus</name>
    <name type="synonym">Acremonium strictum</name>
    <dbReference type="NCBI Taxonomy" id="5046"/>
    <lineage>
        <taxon>Eukaryota</taxon>
        <taxon>Fungi</taxon>
        <taxon>Dikarya</taxon>
        <taxon>Ascomycota</taxon>
        <taxon>Pezizomycotina</taxon>
        <taxon>Sordariomycetes</taxon>
        <taxon>Hypocreomycetidae</taxon>
        <taxon>Hypocreales</taxon>
        <taxon>Sarocladiaceae</taxon>
        <taxon>Sarocladium</taxon>
    </lineage>
</organism>
<protein>
    <recommendedName>
        <fullName evidence="9">Peptidase A1 domain-containing protein</fullName>
    </recommendedName>
</protein>
<dbReference type="PANTHER" id="PTHR47966">
    <property type="entry name" value="BETA-SITE APP-CLEAVING ENZYME, ISOFORM A-RELATED"/>
    <property type="match status" value="1"/>
</dbReference>
<dbReference type="EMBL" id="JAPDFR010000002">
    <property type="protein sequence ID" value="KAK0389950.1"/>
    <property type="molecule type" value="Genomic_DNA"/>
</dbReference>
<feature type="disulfide bond" evidence="6">
    <location>
        <begin position="334"/>
        <end position="373"/>
    </location>
</feature>
<feature type="domain" description="Peptidase A1" evidence="9">
    <location>
        <begin position="92"/>
        <end position="410"/>
    </location>
</feature>
<dbReference type="Pfam" id="PF00026">
    <property type="entry name" value="Asp"/>
    <property type="match status" value="1"/>
</dbReference>
<dbReference type="InterPro" id="IPR001969">
    <property type="entry name" value="Aspartic_peptidase_AS"/>
</dbReference>
<keyword evidence="4 7" id="KW-0378">Hydrolase</keyword>
<dbReference type="PANTHER" id="PTHR47966:SF1">
    <property type="entry name" value="ASPARTYL PROTEINASE"/>
    <property type="match status" value="1"/>
</dbReference>
<evidence type="ECO:0000256" key="1">
    <source>
        <dbReference type="ARBA" id="ARBA00007447"/>
    </source>
</evidence>